<dbReference type="Proteomes" id="UP001500064">
    <property type="component" value="Unassembled WGS sequence"/>
</dbReference>
<dbReference type="SUPFAM" id="SSF48498">
    <property type="entry name" value="Tetracyclin repressor-like, C-terminal domain"/>
    <property type="match status" value="1"/>
</dbReference>
<dbReference type="PROSITE" id="PS50977">
    <property type="entry name" value="HTH_TETR_2"/>
    <property type="match status" value="1"/>
</dbReference>
<evidence type="ECO:0000259" key="6">
    <source>
        <dbReference type="PROSITE" id="PS50977"/>
    </source>
</evidence>
<gene>
    <name evidence="7" type="ORF">GCM10009733_080250</name>
</gene>
<name>A0ABP4SF36_9ACTN</name>
<evidence type="ECO:0000256" key="2">
    <source>
        <dbReference type="ARBA" id="ARBA00023125"/>
    </source>
</evidence>
<evidence type="ECO:0000313" key="7">
    <source>
        <dbReference type="EMBL" id="GAA1670866.1"/>
    </source>
</evidence>
<protein>
    <submittedName>
        <fullName evidence="7">TetR/AcrR family transcriptional regulator C-terminal domain-containing protein</fullName>
    </submittedName>
</protein>
<feature type="domain" description="HTH tetR-type" evidence="6">
    <location>
        <begin position="29"/>
        <end position="89"/>
    </location>
</feature>
<keyword evidence="1" id="KW-0805">Transcription regulation</keyword>
<sequence length="245" mass="26627">MTAGRATGDGEPALVWERPEPPSRPALTPLSRDRIVRAAIRLADADGLASVSLRKVATDLDAGPMRLYGYLSSKDELLDLMVDTVYGEITSDLPTGDDWRASLRSLAHRTRQAAHRHEWFADLLAGRPHIGPNALAYVEASIATLDGAPGFADIDAVLRALGAVNAYVIGAIQQDLTRSRAWRGAEPDDQARRTATDAYMRRILATGRYPALAKAMNERTPPDPDTDFDTGLDFILDGIATHVTR</sequence>
<evidence type="ECO:0000256" key="4">
    <source>
        <dbReference type="PROSITE-ProRule" id="PRU00335"/>
    </source>
</evidence>
<dbReference type="SUPFAM" id="SSF46689">
    <property type="entry name" value="Homeodomain-like"/>
    <property type="match status" value="1"/>
</dbReference>
<dbReference type="InterPro" id="IPR036271">
    <property type="entry name" value="Tet_transcr_reg_TetR-rel_C_sf"/>
</dbReference>
<dbReference type="InterPro" id="IPR009057">
    <property type="entry name" value="Homeodomain-like_sf"/>
</dbReference>
<dbReference type="InterPro" id="IPR001647">
    <property type="entry name" value="HTH_TetR"/>
</dbReference>
<comment type="caution">
    <text evidence="7">The sequence shown here is derived from an EMBL/GenBank/DDBJ whole genome shotgun (WGS) entry which is preliminary data.</text>
</comment>
<dbReference type="Pfam" id="PF02909">
    <property type="entry name" value="TetR_C_1"/>
    <property type="match status" value="1"/>
</dbReference>
<evidence type="ECO:0000256" key="3">
    <source>
        <dbReference type="ARBA" id="ARBA00023163"/>
    </source>
</evidence>
<keyword evidence="2 4" id="KW-0238">DNA-binding</keyword>
<dbReference type="PANTHER" id="PTHR30055:SF151">
    <property type="entry name" value="TRANSCRIPTIONAL REGULATORY PROTEIN"/>
    <property type="match status" value="1"/>
</dbReference>
<proteinExistence type="predicted"/>
<dbReference type="EMBL" id="BAAAMU010000088">
    <property type="protein sequence ID" value="GAA1670866.1"/>
    <property type="molecule type" value="Genomic_DNA"/>
</dbReference>
<dbReference type="Gene3D" id="1.10.10.60">
    <property type="entry name" value="Homeodomain-like"/>
    <property type="match status" value="1"/>
</dbReference>
<evidence type="ECO:0000256" key="1">
    <source>
        <dbReference type="ARBA" id="ARBA00023015"/>
    </source>
</evidence>
<dbReference type="Gene3D" id="1.10.357.10">
    <property type="entry name" value="Tetracycline Repressor, domain 2"/>
    <property type="match status" value="1"/>
</dbReference>
<dbReference type="InterPro" id="IPR050109">
    <property type="entry name" value="HTH-type_TetR-like_transc_reg"/>
</dbReference>
<feature type="region of interest" description="Disordered" evidence="5">
    <location>
        <begin position="1"/>
        <end position="26"/>
    </location>
</feature>
<evidence type="ECO:0000313" key="8">
    <source>
        <dbReference type="Proteomes" id="UP001500064"/>
    </source>
</evidence>
<feature type="DNA-binding region" description="H-T-H motif" evidence="4">
    <location>
        <begin position="52"/>
        <end position="71"/>
    </location>
</feature>
<keyword evidence="3" id="KW-0804">Transcription</keyword>
<dbReference type="InterPro" id="IPR004111">
    <property type="entry name" value="Repressor_TetR_C"/>
</dbReference>
<organism evidence="7 8">
    <name type="scientific">Nonomuraea maheshkhaliensis</name>
    <dbReference type="NCBI Taxonomy" id="419590"/>
    <lineage>
        <taxon>Bacteria</taxon>
        <taxon>Bacillati</taxon>
        <taxon>Actinomycetota</taxon>
        <taxon>Actinomycetes</taxon>
        <taxon>Streptosporangiales</taxon>
        <taxon>Streptosporangiaceae</taxon>
        <taxon>Nonomuraea</taxon>
    </lineage>
</organism>
<accession>A0ABP4SF36</accession>
<keyword evidence="8" id="KW-1185">Reference proteome</keyword>
<dbReference type="PANTHER" id="PTHR30055">
    <property type="entry name" value="HTH-TYPE TRANSCRIPTIONAL REGULATOR RUTR"/>
    <property type="match status" value="1"/>
</dbReference>
<reference evidence="8" key="1">
    <citation type="journal article" date="2019" name="Int. J. Syst. Evol. Microbiol.">
        <title>The Global Catalogue of Microorganisms (GCM) 10K type strain sequencing project: providing services to taxonomists for standard genome sequencing and annotation.</title>
        <authorList>
            <consortium name="The Broad Institute Genomics Platform"/>
            <consortium name="The Broad Institute Genome Sequencing Center for Infectious Disease"/>
            <person name="Wu L."/>
            <person name="Ma J."/>
        </authorList>
    </citation>
    <scope>NUCLEOTIDE SEQUENCE [LARGE SCALE GENOMIC DNA]</scope>
    <source>
        <strain evidence="8">JCM 13929</strain>
    </source>
</reference>
<evidence type="ECO:0000256" key="5">
    <source>
        <dbReference type="SAM" id="MobiDB-lite"/>
    </source>
</evidence>